<evidence type="ECO:0000313" key="2">
    <source>
        <dbReference type="EMBL" id="OAJ43339.1"/>
    </source>
</evidence>
<reference evidence="2 3" key="2">
    <citation type="submission" date="2016-05" db="EMBL/GenBank/DDBJ databases">
        <title>Lineage-specific infection strategies underlie the spectrum of fungal disease in amphibians.</title>
        <authorList>
            <person name="Cuomo C.A."/>
            <person name="Farrer R.A."/>
            <person name="James T."/>
            <person name="Longcore J."/>
            <person name="Birren B."/>
        </authorList>
    </citation>
    <scope>NUCLEOTIDE SEQUENCE [LARGE SCALE GENOMIC DNA]</scope>
    <source>
        <strain evidence="2 3">JEL423</strain>
    </source>
</reference>
<evidence type="ECO:0000313" key="3">
    <source>
        <dbReference type="Proteomes" id="UP000077115"/>
    </source>
</evidence>
<name>A0A177WT90_BATDL</name>
<keyword evidence="1" id="KW-0812">Transmembrane</keyword>
<reference evidence="2 3" key="1">
    <citation type="submission" date="2006-10" db="EMBL/GenBank/DDBJ databases">
        <title>The Genome Sequence of Batrachochytrium dendrobatidis JEL423.</title>
        <authorList>
            <consortium name="The Broad Institute Genome Sequencing Platform"/>
            <person name="Birren B."/>
            <person name="Lander E."/>
            <person name="Galagan J."/>
            <person name="Cuomo C."/>
            <person name="Devon K."/>
            <person name="Jaffe D."/>
            <person name="Butler J."/>
            <person name="Alvarez P."/>
            <person name="Gnerre S."/>
            <person name="Grabherr M."/>
            <person name="Kleber M."/>
            <person name="Mauceli E."/>
            <person name="Brockman W."/>
            <person name="Young S."/>
            <person name="LaButti K."/>
            <person name="Sykes S."/>
            <person name="DeCaprio D."/>
            <person name="Crawford M."/>
            <person name="Koehrsen M."/>
            <person name="Engels R."/>
            <person name="Montgomery P."/>
            <person name="Pearson M."/>
            <person name="Howarth C."/>
            <person name="Larson L."/>
            <person name="White J."/>
            <person name="O'Leary S."/>
            <person name="Kodira C."/>
            <person name="Zeng Q."/>
            <person name="Yandava C."/>
            <person name="Alvarado L."/>
            <person name="Longcore J."/>
            <person name="James T."/>
        </authorList>
    </citation>
    <scope>NUCLEOTIDE SEQUENCE [LARGE SCALE GENOMIC DNA]</scope>
    <source>
        <strain evidence="2 3">JEL423</strain>
    </source>
</reference>
<keyword evidence="1" id="KW-0472">Membrane</keyword>
<feature type="transmembrane region" description="Helical" evidence="1">
    <location>
        <begin position="156"/>
        <end position="180"/>
    </location>
</feature>
<feature type="transmembrane region" description="Helical" evidence="1">
    <location>
        <begin position="113"/>
        <end position="136"/>
    </location>
</feature>
<dbReference type="OrthoDB" id="10516646at2759"/>
<dbReference type="VEuPathDB" id="FungiDB:BDEG_26706"/>
<keyword evidence="1" id="KW-1133">Transmembrane helix</keyword>
<dbReference type="EMBL" id="DS022309">
    <property type="protein sequence ID" value="OAJ43339.1"/>
    <property type="molecule type" value="Genomic_DNA"/>
</dbReference>
<gene>
    <name evidence="2" type="ORF">BDEG_26706</name>
</gene>
<sequence>MAKGKGLNIPLLVSGILALIAAIMVILLLCTPVIVDFDHRDNELDYIGLISSCDEDGCRWTCYRASPRNGACNNLMLAKSFSAVSVAFILLFLIAMSAMQFSGRLPSKVLKSVGGGILFLGVLTAIAIVITIIFISQSLRISIERASYSHSIQPGAGFYTAIVGLVCLLVSMGVAGSGFYGSRTKKECANVPATST</sequence>
<accession>A0A177WT90</accession>
<dbReference type="AlphaFoldDB" id="A0A177WT90"/>
<feature type="transmembrane region" description="Helical" evidence="1">
    <location>
        <begin position="12"/>
        <end position="35"/>
    </location>
</feature>
<proteinExistence type="predicted"/>
<evidence type="ECO:0000256" key="1">
    <source>
        <dbReference type="SAM" id="Phobius"/>
    </source>
</evidence>
<feature type="transmembrane region" description="Helical" evidence="1">
    <location>
        <begin position="81"/>
        <end position="101"/>
    </location>
</feature>
<organism evidence="2 3">
    <name type="scientific">Batrachochytrium dendrobatidis (strain JEL423)</name>
    <dbReference type="NCBI Taxonomy" id="403673"/>
    <lineage>
        <taxon>Eukaryota</taxon>
        <taxon>Fungi</taxon>
        <taxon>Fungi incertae sedis</taxon>
        <taxon>Chytridiomycota</taxon>
        <taxon>Chytridiomycota incertae sedis</taxon>
        <taxon>Chytridiomycetes</taxon>
        <taxon>Rhizophydiales</taxon>
        <taxon>Rhizophydiales incertae sedis</taxon>
        <taxon>Batrachochytrium</taxon>
    </lineage>
</organism>
<dbReference type="Gene3D" id="1.20.140.150">
    <property type="match status" value="1"/>
</dbReference>
<protein>
    <submittedName>
        <fullName evidence="2">Uncharacterized protein</fullName>
    </submittedName>
</protein>
<dbReference type="Proteomes" id="UP000077115">
    <property type="component" value="Unassembled WGS sequence"/>
</dbReference>